<proteinExistence type="predicted"/>
<name>A0A6J7WMF0_9CAUD</name>
<protein>
    <submittedName>
        <fullName evidence="1">Uncharacterized protein</fullName>
    </submittedName>
</protein>
<gene>
    <name evidence="1" type="ORF">UFOVP208_22</name>
</gene>
<dbReference type="EMBL" id="LR798248">
    <property type="protein sequence ID" value="CAB5217862.1"/>
    <property type="molecule type" value="Genomic_DNA"/>
</dbReference>
<evidence type="ECO:0000313" key="1">
    <source>
        <dbReference type="EMBL" id="CAB5217862.1"/>
    </source>
</evidence>
<reference evidence="1" key="1">
    <citation type="submission" date="2020-05" db="EMBL/GenBank/DDBJ databases">
        <authorList>
            <person name="Chiriac C."/>
            <person name="Salcher M."/>
            <person name="Ghai R."/>
            <person name="Kavagutti S V."/>
        </authorList>
    </citation>
    <scope>NUCLEOTIDE SEQUENCE</scope>
</reference>
<sequence length="52" mass="5932">MKVEKRGRKPVTDKKKQLTVYINESIIDIAGGKETAKNKIIKFLNSIKNDTK</sequence>
<organism evidence="1">
    <name type="scientific">uncultured Caudovirales phage</name>
    <dbReference type="NCBI Taxonomy" id="2100421"/>
    <lineage>
        <taxon>Viruses</taxon>
        <taxon>Duplodnaviria</taxon>
        <taxon>Heunggongvirae</taxon>
        <taxon>Uroviricota</taxon>
        <taxon>Caudoviricetes</taxon>
        <taxon>Peduoviridae</taxon>
        <taxon>Maltschvirus</taxon>
        <taxon>Maltschvirus maltsch</taxon>
    </lineage>
</organism>
<accession>A0A6J7WMF0</accession>